<reference evidence="1" key="1">
    <citation type="submission" date="2012-02" db="EMBL/GenBank/DDBJ databases">
        <title>The complete genome of Solitalea canadensis DSM 3403.</title>
        <authorList>
            <consortium name="US DOE Joint Genome Institute (JGI-PGF)"/>
            <person name="Lucas S."/>
            <person name="Copeland A."/>
            <person name="Lapidus A."/>
            <person name="Glavina del Rio T."/>
            <person name="Dalin E."/>
            <person name="Tice H."/>
            <person name="Bruce D."/>
            <person name="Goodwin L."/>
            <person name="Pitluck S."/>
            <person name="Peters L."/>
            <person name="Ovchinnikova G."/>
            <person name="Lu M."/>
            <person name="Kyrpides N."/>
            <person name="Mavromatis K."/>
            <person name="Ivanova N."/>
            <person name="Brettin T."/>
            <person name="Detter J.C."/>
            <person name="Han C."/>
            <person name="Larimer F."/>
            <person name="Land M."/>
            <person name="Hauser L."/>
            <person name="Markowitz V."/>
            <person name="Cheng J.-F."/>
            <person name="Hugenholtz P."/>
            <person name="Woyke T."/>
            <person name="Wu D."/>
            <person name="Spring S."/>
            <person name="Schroeder M."/>
            <person name="Kopitz M."/>
            <person name="Brambilla E."/>
            <person name="Klenk H.-P."/>
            <person name="Eisen J.A."/>
        </authorList>
    </citation>
    <scope>NUCLEOTIDE SEQUENCE</scope>
    <source>
        <strain evidence="1">DSM 3403</strain>
    </source>
</reference>
<protein>
    <recommendedName>
        <fullName evidence="3">Glycogen debranching enzyme</fullName>
    </recommendedName>
</protein>
<keyword evidence="2" id="KW-1185">Reference proteome</keyword>
<dbReference type="AlphaFoldDB" id="H8KQH4"/>
<dbReference type="KEGG" id="scn:Solca_1515"/>
<dbReference type="Proteomes" id="UP000007590">
    <property type="component" value="Chromosome"/>
</dbReference>
<dbReference type="HOGENOM" id="CLU_408228_0_0_10"/>
<gene>
    <name evidence="1" type="ordered locus">Solca_1515</name>
</gene>
<accession>H8KQH4</accession>
<dbReference type="Gene3D" id="1.50.10.10">
    <property type="match status" value="1"/>
</dbReference>
<dbReference type="InterPro" id="IPR012341">
    <property type="entry name" value="6hp_glycosidase-like_sf"/>
</dbReference>
<dbReference type="GO" id="GO:0005975">
    <property type="term" value="P:carbohydrate metabolic process"/>
    <property type="evidence" value="ECO:0007669"/>
    <property type="project" value="InterPro"/>
</dbReference>
<evidence type="ECO:0000313" key="1">
    <source>
        <dbReference type="EMBL" id="AFD06590.1"/>
    </source>
</evidence>
<dbReference type="eggNOG" id="COG3408">
    <property type="taxonomic scope" value="Bacteria"/>
</dbReference>
<dbReference type="EMBL" id="CP003349">
    <property type="protein sequence ID" value="AFD06590.1"/>
    <property type="molecule type" value="Genomic_DNA"/>
</dbReference>
<organism evidence="1 2">
    <name type="scientific">Solitalea canadensis (strain ATCC 29591 / DSM 3403 / JCM 21819 / LMG 8368 / NBRC 15130 / NCIMB 12057 / USAM 9D)</name>
    <name type="common">Flexibacter canadensis</name>
    <dbReference type="NCBI Taxonomy" id="929556"/>
    <lineage>
        <taxon>Bacteria</taxon>
        <taxon>Pseudomonadati</taxon>
        <taxon>Bacteroidota</taxon>
        <taxon>Sphingobacteriia</taxon>
        <taxon>Sphingobacteriales</taxon>
        <taxon>Sphingobacteriaceae</taxon>
        <taxon>Solitalea</taxon>
    </lineage>
</organism>
<proteinExistence type="predicted"/>
<evidence type="ECO:0000313" key="2">
    <source>
        <dbReference type="Proteomes" id="UP000007590"/>
    </source>
</evidence>
<evidence type="ECO:0008006" key="3">
    <source>
        <dbReference type="Google" id="ProtNLM"/>
    </source>
</evidence>
<dbReference type="InterPro" id="IPR008928">
    <property type="entry name" value="6-hairpin_glycosidase_sf"/>
</dbReference>
<dbReference type="STRING" id="929556.Solca_1515"/>
<dbReference type="SUPFAM" id="SSF48208">
    <property type="entry name" value="Six-hairpin glycosidases"/>
    <property type="match status" value="1"/>
</dbReference>
<name>H8KQH4_SOLCM</name>
<sequence length="690" mass="78336">MTLLNQSKMTKLFKLCSLSVVVCFLSNSRITAQITENRWRIEPNGSIYWNIEKSKLPHTDHIEMSGQQVSVWLNYTVDTTGRFQLSRTLVFPSFRMKPNDTHASFMYTVKDQDLPRFFIDGKPLKEDIINGRHFSNLPQQTTGIYQYGIMQIGSKLKKEGTLLLERYLYPSVDKPLAIETFVFINKDSKPVKLEMEYAFRELKTDTSRSVNGPHSFICKTINNGLKWVQPGDSVSFSVEYQAVKNGSIEKQVNVEAEKLARKNRVKALSSLLQLQTPDMLLNTSFAFAKLRATESIFLTKGGPMHAPGGLSYYGAIWANDQAEYVNPFFGMLGDSLASQSAINSYRLFAGYMNPSYKPIPSSIVAEGDDYWNGAGDRGDQAMIAYGAARFALTYGKKETAEQLWPLIEWCLEYCDRKKNAEGVIASDSDELEGRFPAGKANLCTSTLYYDALLSAALLSTSLHLDTKIALNYRSKAETLKNAIENYFGAKVEGFNTYRYYKENEVLRSWICLPLTVDILDRKKETIDALRSTRLWTPDGLATQAGDKTFWDRSTLYALRGMLAAGETEKSMDYLTYYSQRRLLGEHVPYPVEAFPEGNQRHLSAESGLYCRIYTEGLFGIRPTGLNQFKMTPHLPQNWPFMSLKNIRAFNTVFDLTVKRKTKDEIEIDVIQNGKKKVYFIKSGEDLTITL</sequence>